<accession>A0A9P9ET19</accession>
<keyword evidence="1" id="KW-0812">Transmembrane</keyword>
<evidence type="ECO:0000313" key="4">
    <source>
        <dbReference type="Proteomes" id="UP000717696"/>
    </source>
</evidence>
<keyword evidence="1" id="KW-0472">Membrane</keyword>
<reference evidence="3" key="1">
    <citation type="journal article" date="2021" name="Nat. Commun.">
        <title>Genetic determinants of endophytism in the Arabidopsis root mycobiome.</title>
        <authorList>
            <person name="Mesny F."/>
            <person name="Miyauchi S."/>
            <person name="Thiergart T."/>
            <person name="Pickel B."/>
            <person name="Atanasova L."/>
            <person name="Karlsson M."/>
            <person name="Huettel B."/>
            <person name="Barry K.W."/>
            <person name="Haridas S."/>
            <person name="Chen C."/>
            <person name="Bauer D."/>
            <person name="Andreopoulos W."/>
            <person name="Pangilinan J."/>
            <person name="LaButti K."/>
            <person name="Riley R."/>
            <person name="Lipzen A."/>
            <person name="Clum A."/>
            <person name="Drula E."/>
            <person name="Henrissat B."/>
            <person name="Kohler A."/>
            <person name="Grigoriev I.V."/>
            <person name="Martin F.M."/>
            <person name="Hacquard S."/>
        </authorList>
    </citation>
    <scope>NUCLEOTIDE SEQUENCE</scope>
    <source>
        <strain evidence="3">MPI-CAGE-AT-0021</strain>
    </source>
</reference>
<organism evidence="3 4">
    <name type="scientific">Dactylonectria estremocensis</name>
    <dbReference type="NCBI Taxonomy" id="1079267"/>
    <lineage>
        <taxon>Eukaryota</taxon>
        <taxon>Fungi</taxon>
        <taxon>Dikarya</taxon>
        <taxon>Ascomycota</taxon>
        <taxon>Pezizomycotina</taxon>
        <taxon>Sordariomycetes</taxon>
        <taxon>Hypocreomycetidae</taxon>
        <taxon>Hypocreales</taxon>
        <taxon>Nectriaceae</taxon>
        <taxon>Dactylonectria</taxon>
    </lineage>
</organism>
<evidence type="ECO:0000256" key="1">
    <source>
        <dbReference type="SAM" id="Phobius"/>
    </source>
</evidence>
<comment type="caution">
    <text evidence="3">The sequence shown here is derived from an EMBL/GenBank/DDBJ whole genome shotgun (WGS) entry which is preliminary data.</text>
</comment>
<feature type="signal peptide" evidence="2">
    <location>
        <begin position="1"/>
        <end position="22"/>
    </location>
</feature>
<keyword evidence="1" id="KW-1133">Transmembrane helix</keyword>
<keyword evidence="4" id="KW-1185">Reference proteome</keyword>
<feature type="chain" id="PRO_5040403285" evidence="2">
    <location>
        <begin position="23"/>
        <end position="472"/>
    </location>
</feature>
<evidence type="ECO:0000256" key="2">
    <source>
        <dbReference type="SAM" id="SignalP"/>
    </source>
</evidence>
<proteinExistence type="predicted"/>
<sequence>MHFQSIFLTFSFLQLLFETVQCETCTNVTIASADDATQIRKKCKTIKGWLRFSEGLNETINLDGVESINGDVTHSGDVEDYNDNVAGDQYPNRSVLFQVHSSTLNTVNGSIDFWTFNGLEELRFPNLTRVEYGFTMLRMSYLKLLDITKLTHLGSFNIEATHLTTLRHESFKGFTGTHYNGGSLSFSSAGVESLDSWFKYPLTVQSTIQGSDSEDAPGNAEISGYRLPNLKNITIGWVKTDKIRIEGPDSEGISVTFGASETETMDIGLVMLQGNVTVLGRGPVLEELVAGRLIVEYGSQEELDLSVFDKVTDLEVRDNFELQYIRLPPSAVDWEDVSLLMSSNSKLMLTSEYRDAENKTDRFWYWPKGDMRLIQLHYMQVGNDFFSSFLQGRNSSNASKVLEGFSVAPKWFSEEDQPHFDCTPFDALRDQSVLPREGYRCRDYTSGSLSTASPVIWTIFVIPLLMGLILIF</sequence>
<keyword evidence="2" id="KW-0732">Signal</keyword>
<gene>
    <name evidence="3" type="ORF">B0J13DRAFT_635021</name>
</gene>
<protein>
    <submittedName>
        <fullName evidence="3">Uncharacterized protein</fullName>
    </submittedName>
</protein>
<name>A0A9P9ET19_9HYPO</name>
<dbReference type="OrthoDB" id="536881at2759"/>
<feature type="transmembrane region" description="Helical" evidence="1">
    <location>
        <begin position="454"/>
        <end position="471"/>
    </location>
</feature>
<dbReference type="EMBL" id="JAGMUU010000010">
    <property type="protein sequence ID" value="KAH7144113.1"/>
    <property type="molecule type" value="Genomic_DNA"/>
</dbReference>
<dbReference type="Proteomes" id="UP000717696">
    <property type="component" value="Unassembled WGS sequence"/>
</dbReference>
<dbReference type="AlphaFoldDB" id="A0A9P9ET19"/>
<evidence type="ECO:0000313" key="3">
    <source>
        <dbReference type="EMBL" id="KAH7144113.1"/>
    </source>
</evidence>